<dbReference type="Proteomes" id="UP001271769">
    <property type="component" value="Unassembled WGS sequence"/>
</dbReference>
<keyword evidence="2" id="KW-0813">Transport</keyword>
<feature type="transmembrane region" description="Helical" evidence="9">
    <location>
        <begin position="88"/>
        <end position="113"/>
    </location>
</feature>
<evidence type="ECO:0000256" key="8">
    <source>
        <dbReference type="ARBA" id="ARBA00023136"/>
    </source>
</evidence>
<feature type="transmembrane region" description="Helical" evidence="9">
    <location>
        <begin position="301"/>
        <end position="322"/>
    </location>
</feature>
<keyword evidence="6 9" id="KW-1133">Transmembrane helix</keyword>
<gene>
    <name evidence="11" type="ORF">SMD31_03075</name>
</gene>
<comment type="subcellular location">
    <subcellularLocation>
        <location evidence="1">Cell membrane</location>
        <topology evidence="1">Multi-pass membrane protein</topology>
    </subcellularLocation>
</comment>
<evidence type="ECO:0000256" key="5">
    <source>
        <dbReference type="ARBA" id="ARBA00022692"/>
    </source>
</evidence>
<evidence type="ECO:0000256" key="7">
    <source>
        <dbReference type="ARBA" id="ARBA00023065"/>
    </source>
</evidence>
<dbReference type="NCBIfam" id="NF003714">
    <property type="entry name" value="PRK05326.1-1"/>
    <property type="match status" value="1"/>
</dbReference>
<keyword evidence="5 9" id="KW-0812">Transmembrane</keyword>
<accession>A0ABU5DUJ9</accession>
<evidence type="ECO:0000256" key="3">
    <source>
        <dbReference type="ARBA" id="ARBA00022449"/>
    </source>
</evidence>
<dbReference type="InterPro" id="IPR038770">
    <property type="entry name" value="Na+/solute_symporter_sf"/>
</dbReference>
<evidence type="ECO:0000256" key="1">
    <source>
        <dbReference type="ARBA" id="ARBA00004651"/>
    </source>
</evidence>
<dbReference type="PANTHER" id="PTHR32507:SF7">
    <property type="entry name" value="K(+)_H(+) ANTIPORTER NHAP2"/>
    <property type="match status" value="1"/>
</dbReference>
<feature type="domain" description="Transporter-associated" evidence="10">
    <location>
        <begin position="492"/>
        <end position="571"/>
    </location>
</feature>
<dbReference type="PANTHER" id="PTHR32507">
    <property type="entry name" value="NA(+)/H(+) ANTIPORTER 1"/>
    <property type="match status" value="1"/>
</dbReference>
<evidence type="ECO:0000256" key="9">
    <source>
        <dbReference type="SAM" id="Phobius"/>
    </source>
</evidence>
<evidence type="ECO:0000313" key="11">
    <source>
        <dbReference type="EMBL" id="MDY0870883.1"/>
    </source>
</evidence>
<dbReference type="Pfam" id="PF00999">
    <property type="entry name" value="Na_H_Exchanger"/>
    <property type="match status" value="1"/>
</dbReference>
<dbReference type="Gene3D" id="1.20.1530.20">
    <property type="match status" value="1"/>
</dbReference>
<proteinExistence type="predicted"/>
<dbReference type="Pfam" id="PF03471">
    <property type="entry name" value="CorC_HlyC"/>
    <property type="match status" value="1"/>
</dbReference>
<feature type="transmembrane region" description="Helical" evidence="9">
    <location>
        <begin position="164"/>
        <end position="188"/>
    </location>
</feature>
<evidence type="ECO:0000256" key="2">
    <source>
        <dbReference type="ARBA" id="ARBA00022448"/>
    </source>
</evidence>
<reference evidence="11 12" key="1">
    <citation type="journal article" date="2013" name="Antonie Van Leeuwenhoek">
        <title>Dongia rigui sp. nov., isolated from freshwater of a large wetland in Korea.</title>
        <authorList>
            <person name="Baik K.S."/>
            <person name="Hwang Y.M."/>
            <person name="Choi J.S."/>
            <person name="Kwon J."/>
            <person name="Seong C.N."/>
        </authorList>
    </citation>
    <scope>NUCLEOTIDE SEQUENCE [LARGE SCALE GENOMIC DNA]</scope>
    <source>
        <strain evidence="11 12">04SU4-P</strain>
    </source>
</reference>
<feature type="transmembrane region" description="Helical" evidence="9">
    <location>
        <begin position="32"/>
        <end position="51"/>
    </location>
</feature>
<dbReference type="InterPro" id="IPR036318">
    <property type="entry name" value="FAD-bd_PCMH-like_sf"/>
</dbReference>
<evidence type="ECO:0000256" key="6">
    <source>
        <dbReference type="ARBA" id="ARBA00022989"/>
    </source>
</evidence>
<feature type="transmembrane region" description="Helical" evidence="9">
    <location>
        <begin position="195"/>
        <end position="213"/>
    </location>
</feature>
<feature type="transmembrane region" description="Helical" evidence="9">
    <location>
        <begin position="274"/>
        <end position="295"/>
    </location>
</feature>
<name>A0ABU5DUJ9_9PROT</name>
<keyword evidence="3" id="KW-0050">Antiport</keyword>
<feature type="transmembrane region" description="Helical" evidence="9">
    <location>
        <begin position="334"/>
        <end position="355"/>
    </location>
</feature>
<dbReference type="InterPro" id="IPR005170">
    <property type="entry name" value="Transptr-assoc_dom"/>
</dbReference>
<keyword evidence="8 9" id="KW-0472">Membrane</keyword>
<protein>
    <submittedName>
        <fullName evidence="11">Potassium/proton antiporter</fullName>
    </submittedName>
</protein>
<dbReference type="EMBL" id="JAXCLX010000001">
    <property type="protein sequence ID" value="MDY0870883.1"/>
    <property type="molecule type" value="Genomic_DNA"/>
</dbReference>
<feature type="transmembrane region" description="Helical" evidence="9">
    <location>
        <begin position="120"/>
        <end position="139"/>
    </location>
</feature>
<keyword evidence="7" id="KW-0406">Ion transport</keyword>
<dbReference type="NCBIfam" id="NF003716">
    <property type="entry name" value="PRK05326.1-3"/>
    <property type="match status" value="1"/>
</dbReference>
<comment type="caution">
    <text evidence="11">The sequence shown here is derived from an EMBL/GenBank/DDBJ whole genome shotgun (WGS) entry which is preliminary data.</text>
</comment>
<feature type="transmembrane region" description="Helical" evidence="9">
    <location>
        <begin position="58"/>
        <end position="76"/>
    </location>
</feature>
<keyword evidence="4" id="KW-1003">Cell membrane</keyword>
<sequence length="601" mass="64043">MTLINQLIFLGALLAMISILLGQISSRLGAPLLLVFLVLGMLAGEEGLLGIQFESYETTFAVGSIALAIILFEGGLRTPRDVVRLVFWPSLTLATVGVLLTALCMAGMAVLVMGMRPLEGILMGAILASTDAAAVFMLLHGQGVAVNARVGGTLELESGMNDPMAVFLTLMAVHVLQAGTAVSGWYVLGSFGLELVGGGLIGAVGGFGLRWLLQRLTLSAGLYPVLVTAGALLIFGGTNAVHASGFLAVYVAGVMLAQTPYRAQQVITRFLDGLAWLAQIAMFLMLGLLVTPSALLADLAAALVLAVGLILIARPGAVLLCLLPFRFTWHERGFVAWVGLRGAVPIFLASIPILAQVPHAQVYFNVAFVAVLTSLMVQGWTVGRAARFLGLEVPHAAPHGQDLDISLGHGASRELAGYRVQEGARILNYDYGEMDLPPQAEIISVIRNSAPITLFRETRPLPDDYVIAIAPPAEIASLHPYFAYHEADEPAAPAGFGEFVFGAETPASDLALIYGLPIGTVAKELTLGGFLHDRLGDHVVAGDRLKLGEIELVVREARDGRILRVGLELEDTQAHLPVTRTLRKLKHPMKTWRAFRRLTGI</sequence>
<evidence type="ECO:0000313" key="12">
    <source>
        <dbReference type="Proteomes" id="UP001271769"/>
    </source>
</evidence>
<evidence type="ECO:0000259" key="10">
    <source>
        <dbReference type="SMART" id="SM01091"/>
    </source>
</evidence>
<dbReference type="SMART" id="SM01091">
    <property type="entry name" value="CorC_HlyC"/>
    <property type="match status" value="1"/>
</dbReference>
<feature type="transmembrane region" description="Helical" evidence="9">
    <location>
        <begin position="361"/>
        <end position="382"/>
    </location>
</feature>
<keyword evidence="12" id="KW-1185">Reference proteome</keyword>
<feature type="transmembrane region" description="Helical" evidence="9">
    <location>
        <begin position="225"/>
        <end position="253"/>
    </location>
</feature>
<dbReference type="RefSeq" id="WP_320499254.1">
    <property type="nucleotide sequence ID" value="NZ_JAXCLX010000001.1"/>
</dbReference>
<dbReference type="InterPro" id="IPR006153">
    <property type="entry name" value="Cation/H_exchanger_TM"/>
</dbReference>
<dbReference type="NCBIfam" id="NF003715">
    <property type="entry name" value="PRK05326.1-2"/>
    <property type="match status" value="1"/>
</dbReference>
<dbReference type="SUPFAM" id="SSF56176">
    <property type="entry name" value="FAD-binding/transporter-associated domain-like"/>
    <property type="match status" value="1"/>
</dbReference>
<organism evidence="11 12">
    <name type="scientific">Dongia rigui</name>
    <dbReference type="NCBI Taxonomy" id="940149"/>
    <lineage>
        <taxon>Bacteria</taxon>
        <taxon>Pseudomonadati</taxon>
        <taxon>Pseudomonadota</taxon>
        <taxon>Alphaproteobacteria</taxon>
        <taxon>Rhodospirillales</taxon>
        <taxon>Dongiaceae</taxon>
        <taxon>Dongia</taxon>
    </lineage>
</organism>
<evidence type="ECO:0000256" key="4">
    <source>
        <dbReference type="ARBA" id="ARBA00022475"/>
    </source>
</evidence>